<reference evidence="2" key="2">
    <citation type="submission" date="2021-04" db="EMBL/GenBank/DDBJ databases">
        <authorList>
            <person name="Gilroy R."/>
        </authorList>
    </citation>
    <scope>NUCLEOTIDE SEQUENCE</scope>
    <source>
        <strain evidence="2">CHK187-11901</strain>
    </source>
</reference>
<dbReference type="GO" id="GO:0071949">
    <property type="term" value="F:FAD binding"/>
    <property type="evidence" value="ECO:0007669"/>
    <property type="project" value="InterPro"/>
</dbReference>
<dbReference type="InterPro" id="IPR010354">
    <property type="entry name" value="Oleate_hydratase"/>
</dbReference>
<dbReference type="SUPFAM" id="SSF51905">
    <property type="entry name" value="FAD/NAD(P)-binding domain"/>
    <property type="match status" value="1"/>
</dbReference>
<accession>A0A9D2NTK5</accession>
<proteinExistence type="predicted"/>
<reference evidence="2" key="1">
    <citation type="journal article" date="2021" name="PeerJ">
        <title>Extensive microbial diversity within the chicken gut microbiome revealed by metagenomics and culture.</title>
        <authorList>
            <person name="Gilroy R."/>
            <person name="Ravi A."/>
            <person name="Getino M."/>
            <person name="Pursley I."/>
            <person name="Horton D.L."/>
            <person name="Alikhan N.F."/>
            <person name="Baker D."/>
            <person name="Gharbi K."/>
            <person name="Hall N."/>
            <person name="Watson M."/>
            <person name="Adriaenssens E.M."/>
            <person name="Foster-Nyarko E."/>
            <person name="Jarju S."/>
            <person name="Secka A."/>
            <person name="Antonio M."/>
            <person name="Oren A."/>
            <person name="Chaudhuri R.R."/>
            <person name="La Ragione R."/>
            <person name="Hildebrand F."/>
            <person name="Pallen M.J."/>
        </authorList>
    </citation>
    <scope>NUCLEOTIDE SEQUENCE</scope>
    <source>
        <strain evidence="2">CHK187-11901</strain>
    </source>
</reference>
<dbReference type="GO" id="GO:0006631">
    <property type="term" value="P:fatty acid metabolic process"/>
    <property type="evidence" value="ECO:0007669"/>
    <property type="project" value="InterPro"/>
</dbReference>
<dbReference type="InterPro" id="IPR036188">
    <property type="entry name" value="FAD/NAD-bd_sf"/>
</dbReference>
<keyword evidence="1" id="KW-0732">Signal</keyword>
<dbReference type="Proteomes" id="UP000823896">
    <property type="component" value="Unassembled WGS sequence"/>
</dbReference>
<comment type="caution">
    <text evidence="2">The sequence shown here is derived from an EMBL/GenBank/DDBJ whole genome shotgun (WGS) entry which is preliminary data.</text>
</comment>
<evidence type="ECO:0000256" key="1">
    <source>
        <dbReference type="SAM" id="SignalP"/>
    </source>
</evidence>
<protein>
    <submittedName>
        <fullName evidence="2">Oleate hydratase</fullName>
    </submittedName>
</protein>
<evidence type="ECO:0000313" key="2">
    <source>
        <dbReference type="EMBL" id="HJC36714.1"/>
    </source>
</evidence>
<dbReference type="Gene3D" id="3.50.50.60">
    <property type="entry name" value="FAD/NAD(P)-binding domain"/>
    <property type="match status" value="2"/>
</dbReference>
<sequence length="526" mass="59582">MDFKKMAAAFAAGGAILAAGAAYTLNHKKQQNPYFHSGQGQRAFLCGATLSTLAAAALLIRDYNFNGENIHLLDCDALLDSKAAGLCSAELFVHEQGFDRFWDLMRSIPSSQQKGDSLKDDIYSFAKAYPLICHPRMISKDAEAIRLERGQRRMLNRLMMSEEERLWGISIAEWFRDDPNFFCTDFWKLTASLYRLKQDTAAGVLRSLLCTRSEQMMHMDTMEDWMRLPAHPREALVQPLITYLKGYGVQFHLNSEIMDIQFADTHSLQARVLHVRSAHHVERIELNADDLCIVTLGERTALMRKGDLHQIEAPRQEPPYPFWNRLAARRQELSVDAADAAEAAEGFFVITMREGVLIQHLLDRAGLISLPESNWGIAFSAPPKPWNGNVTVWGSILHPQACGDFVRRPMSECSGKDIVSELAHHLHQEERLDEIIRDLEDAHVTVLEHAQDARISRNPQVLMQDDAFSGNFAVLSPYHHRSEPWLEQAVHDAWDAVRLLMDQSDPAEDSGTLLQLGIAVQMLRRY</sequence>
<feature type="signal peptide" evidence="1">
    <location>
        <begin position="1"/>
        <end position="21"/>
    </location>
</feature>
<dbReference type="Gene3D" id="3.30.9.80">
    <property type="match status" value="1"/>
</dbReference>
<feature type="chain" id="PRO_5038614866" evidence="1">
    <location>
        <begin position="22"/>
        <end position="526"/>
    </location>
</feature>
<dbReference type="EMBL" id="DWWM01000042">
    <property type="protein sequence ID" value="HJC36714.1"/>
    <property type="molecule type" value="Genomic_DNA"/>
</dbReference>
<dbReference type="PANTHER" id="PTHR37417">
    <property type="entry name" value="67 KDA MYOSIN-CROSS-REACTIVE ANTIGEN FAMILY PROTEIN (AFU_ORTHOLOGUE AFUA_5G09970)"/>
    <property type="match status" value="1"/>
</dbReference>
<dbReference type="GO" id="GO:0050151">
    <property type="term" value="F:oleate hydratase activity"/>
    <property type="evidence" value="ECO:0007669"/>
    <property type="project" value="InterPro"/>
</dbReference>
<organism evidence="2 3">
    <name type="scientific">Candidatus Merdibacter merdavium</name>
    <dbReference type="NCBI Taxonomy" id="2838692"/>
    <lineage>
        <taxon>Bacteria</taxon>
        <taxon>Bacillati</taxon>
        <taxon>Bacillota</taxon>
        <taxon>Erysipelotrichia</taxon>
        <taxon>Erysipelotrichales</taxon>
        <taxon>Erysipelotrichaceae</taxon>
        <taxon>Merdibacter</taxon>
    </lineage>
</organism>
<dbReference type="AlphaFoldDB" id="A0A9D2NTK5"/>
<dbReference type="Pfam" id="PF06100">
    <property type="entry name" value="MCRA"/>
    <property type="match status" value="1"/>
</dbReference>
<evidence type="ECO:0000313" key="3">
    <source>
        <dbReference type="Proteomes" id="UP000823896"/>
    </source>
</evidence>
<gene>
    <name evidence="2" type="ORF">H9702_06240</name>
</gene>
<dbReference type="PANTHER" id="PTHR37417:SF2">
    <property type="entry name" value="67 KDA MYOSIN-CROSS-REACTIVE ANTIGEN FAMILY PROTEIN (AFU_ORTHOLOGUE AFUA_5G09970)"/>
    <property type="match status" value="1"/>
</dbReference>
<name>A0A9D2NTK5_9FIRM</name>